<keyword evidence="5" id="KW-1185">Reference proteome</keyword>
<dbReference type="Proteomes" id="UP000230002">
    <property type="component" value="Unassembled WGS sequence"/>
</dbReference>
<gene>
    <name evidence="4" type="ORF">GSI_12410</name>
</gene>
<dbReference type="PROSITE" id="PS00061">
    <property type="entry name" value="ADH_SHORT"/>
    <property type="match status" value="1"/>
</dbReference>
<dbReference type="STRING" id="1077348.A0A2G8RVJ1"/>
<evidence type="ECO:0000256" key="3">
    <source>
        <dbReference type="ARBA" id="ARBA00023002"/>
    </source>
</evidence>
<dbReference type="GO" id="GO:0016614">
    <property type="term" value="F:oxidoreductase activity, acting on CH-OH group of donors"/>
    <property type="evidence" value="ECO:0007669"/>
    <property type="project" value="UniProtKB-ARBA"/>
</dbReference>
<evidence type="ECO:0000313" key="5">
    <source>
        <dbReference type="Proteomes" id="UP000230002"/>
    </source>
</evidence>
<dbReference type="Gene3D" id="3.40.50.720">
    <property type="entry name" value="NAD(P)-binding Rossmann-like Domain"/>
    <property type="match status" value="1"/>
</dbReference>
<name>A0A2G8RVJ1_9APHY</name>
<evidence type="ECO:0000313" key="4">
    <source>
        <dbReference type="EMBL" id="PIL25523.1"/>
    </source>
</evidence>
<dbReference type="FunFam" id="3.40.50.720:FF:000084">
    <property type="entry name" value="Short-chain dehydrogenase reductase"/>
    <property type="match status" value="1"/>
</dbReference>
<keyword evidence="2" id="KW-0521">NADP</keyword>
<comment type="caution">
    <text evidence="4">The sequence shown here is derived from an EMBL/GenBank/DDBJ whole genome shotgun (WGS) entry which is preliminary data.</text>
</comment>
<keyword evidence="3" id="KW-0560">Oxidoreductase</keyword>
<dbReference type="InterPro" id="IPR020904">
    <property type="entry name" value="Sc_DH/Rdtase_CS"/>
</dbReference>
<dbReference type="SUPFAM" id="SSF51735">
    <property type="entry name" value="NAD(P)-binding Rossmann-fold domains"/>
    <property type="match status" value="1"/>
</dbReference>
<evidence type="ECO:0008006" key="6">
    <source>
        <dbReference type="Google" id="ProtNLM"/>
    </source>
</evidence>
<sequence length="255" mass="26868">MSTSTSLPLAGRTAIITGSSRGMGAAVAKRLASQGANVVINYVASAGAAQAVADEINAQGAGKAIVVQADVGSVADNTRLVDAALRAFGRIDSVVLSAGYMDNRVLADVDEQDYERHFNTNVKGPLFLIQAAAPHMKTGGKIVLFSTSLTHASVIPSNYLVYAATKGAVEQMVRVLAKDLGVRGINVNSVGPGPIDTDLFRRGKTEERINFFTGLHPQKRLGQPEEVSNVVQFLVSDEASWMNGQTIHVNGGYSV</sequence>
<comment type="similarity">
    <text evidence="1">Belongs to the short-chain dehydrogenases/reductases (SDR) family.</text>
</comment>
<proteinExistence type="inferred from homology"/>
<dbReference type="Pfam" id="PF13561">
    <property type="entry name" value="adh_short_C2"/>
    <property type="match status" value="1"/>
</dbReference>
<reference evidence="4 5" key="1">
    <citation type="journal article" date="2015" name="Sci. Rep.">
        <title>Chromosome-level genome map provides insights into diverse defense mechanisms in the medicinal fungus Ganoderma sinense.</title>
        <authorList>
            <person name="Zhu Y."/>
            <person name="Xu J."/>
            <person name="Sun C."/>
            <person name="Zhou S."/>
            <person name="Xu H."/>
            <person name="Nelson D.R."/>
            <person name="Qian J."/>
            <person name="Song J."/>
            <person name="Luo H."/>
            <person name="Xiang L."/>
            <person name="Li Y."/>
            <person name="Xu Z."/>
            <person name="Ji A."/>
            <person name="Wang L."/>
            <person name="Lu S."/>
            <person name="Hayward A."/>
            <person name="Sun W."/>
            <person name="Li X."/>
            <person name="Schwartz D.C."/>
            <person name="Wang Y."/>
            <person name="Chen S."/>
        </authorList>
    </citation>
    <scope>NUCLEOTIDE SEQUENCE [LARGE SCALE GENOMIC DNA]</scope>
    <source>
        <strain evidence="4 5">ZZ0214-1</strain>
    </source>
</reference>
<dbReference type="OrthoDB" id="5327538at2759"/>
<dbReference type="InterPro" id="IPR036291">
    <property type="entry name" value="NAD(P)-bd_dom_sf"/>
</dbReference>
<accession>A0A2G8RVJ1</accession>
<dbReference type="PANTHER" id="PTHR48107">
    <property type="entry name" value="NADPH-DEPENDENT ALDEHYDE REDUCTASE-LIKE PROTEIN, CHLOROPLASTIC-RELATED"/>
    <property type="match status" value="1"/>
</dbReference>
<dbReference type="PANTHER" id="PTHR48107:SF7">
    <property type="entry name" value="RE15974P"/>
    <property type="match status" value="1"/>
</dbReference>
<evidence type="ECO:0000256" key="1">
    <source>
        <dbReference type="ARBA" id="ARBA00006484"/>
    </source>
</evidence>
<dbReference type="PRINTS" id="PR00081">
    <property type="entry name" value="GDHRDH"/>
</dbReference>
<organism evidence="4 5">
    <name type="scientific">Ganoderma sinense ZZ0214-1</name>
    <dbReference type="NCBI Taxonomy" id="1077348"/>
    <lineage>
        <taxon>Eukaryota</taxon>
        <taxon>Fungi</taxon>
        <taxon>Dikarya</taxon>
        <taxon>Basidiomycota</taxon>
        <taxon>Agaricomycotina</taxon>
        <taxon>Agaricomycetes</taxon>
        <taxon>Polyporales</taxon>
        <taxon>Polyporaceae</taxon>
        <taxon>Ganoderma</taxon>
    </lineage>
</organism>
<dbReference type="InterPro" id="IPR002347">
    <property type="entry name" value="SDR_fam"/>
</dbReference>
<evidence type="ECO:0000256" key="2">
    <source>
        <dbReference type="ARBA" id="ARBA00022857"/>
    </source>
</evidence>
<protein>
    <recommendedName>
        <fullName evidence="6">NAD(P)-binding protein</fullName>
    </recommendedName>
</protein>
<dbReference type="AlphaFoldDB" id="A0A2G8RVJ1"/>
<dbReference type="EMBL" id="AYKW01000050">
    <property type="protein sequence ID" value="PIL25523.1"/>
    <property type="molecule type" value="Genomic_DNA"/>
</dbReference>